<organism evidence="6 7">
    <name type="scientific">Psychrobacter alimentarius</name>
    <dbReference type="NCBI Taxonomy" id="261164"/>
    <lineage>
        <taxon>Bacteria</taxon>
        <taxon>Pseudomonadati</taxon>
        <taxon>Pseudomonadota</taxon>
        <taxon>Gammaproteobacteria</taxon>
        <taxon>Moraxellales</taxon>
        <taxon>Moraxellaceae</taxon>
        <taxon>Psychrobacter</taxon>
    </lineage>
</organism>
<proteinExistence type="inferred from homology"/>
<dbReference type="InterPro" id="IPR000847">
    <property type="entry name" value="LysR_HTH_N"/>
</dbReference>
<dbReference type="InterPro" id="IPR005119">
    <property type="entry name" value="LysR_subst-bd"/>
</dbReference>
<dbReference type="Pfam" id="PF00126">
    <property type="entry name" value="HTH_1"/>
    <property type="match status" value="1"/>
</dbReference>
<gene>
    <name evidence="6" type="ORF">A3K91_2021</name>
</gene>
<dbReference type="SUPFAM" id="SSF46785">
    <property type="entry name" value="Winged helix' DNA-binding domain"/>
    <property type="match status" value="1"/>
</dbReference>
<dbReference type="SUPFAM" id="SSF53850">
    <property type="entry name" value="Periplasmic binding protein-like II"/>
    <property type="match status" value="1"/>
</dbReference>
<dbReference type="Gene3D" id="3.40.190.290">
    <property type="match status" value="1"/>
</dbReference>
<protein>
    <submittedName>
        <fullName evidence="6">LysR family transcriptional regulator</fullName>
    </submittedName>
</protein>
<dbReference type="PANTHER" id="PTHR30419">
    <property type="entry name" value="HTH-TYPE TRANSCRIPTIONAL REGULATOR YBHD"/>
    <property type="match status" value="1"/>
</dbReference>
<evidence type="ECO:0000313" key="6">
    <source>
        <dbReference type="EMBL" id="AMT97607.1"/>
    </source>
</evidence>
<dbReference type="InterPro" id="IPR036388">
    <property type="entry name" value="WH-like_DNA-bd_sf"/>
</dbReference>
<keyword evidence="3" id="KW-0238">DNA-binding</keyword>
<dbReference type="Proteomes" id="UP000076104">
    <property type="component" value="Chromosome"/>
</dbReference>
<evidence type="ECO:0000256" key="2">
    <source>
        <dbReference type="ARBA" id="ARBA00023015"/>
    </source>
</evidence>
<evidence type="ECO:0000259" key="5">
    <source>
        <dbReference type="PROSITE" id="PS50931"/>
    </source>
</evidence>
<keyword evidence="7" id="KW-1185">Reference proteome</keyword>
<keyword evidence="2" id="KW-0805">Transcription regulation</keyword>
<keyword evidence="4" id="KW-0804">Transcription</keyword>
<dbReference type="GeneID" id="33060357"/>
<dbReference type="RefSeq" id="WP_062845150.1">
    <property type="nucleotide sequence ID" value="NZ_CP014945.1"/>
</dbReference>
<evidence type="ECO:0000256" key="4">
    <source>
        <dbReference type="ARBA" id="ARBA00023163"/>
    </source>
</evidence>
<dbReference type="InterPro" id="IPR036390">
    <property type="entry name" value="WH_DNA-bd_sf"/>
</dbReference>
<name>A0ABN4N4D4_9GAMM</name>
<evidence type="ECO:0000313" key="7">
    <source>
        <dbReference type="Proteomes" id="UP000076104"/>
    </source>
</evidence>
<feature type="domain" description="HTH lysR-type" evidence="5">
    <location>
        <begin position="4"/>
        <end position="61"/>
    </location>
</feature>
<reference evidence="6 7" key="1">
    <citation type="submission" date="2016-03" db="EMBL/GenBank/DDBJ databases">
        <title>Genome sequencing of Psychrobacter alimentarius PAMC 27889.</title>
        <authorList>
            <person name="Lee J."/>
            <person name="Kim O.-S."/>
        </authorList>
    </citation>
    <scope>NUCLEOTIDE SEQUENCE [LARGE SCALE GENOMIC DNA]</scope>
    <source>
        <strain evidence="6 7">PAMC 27889</strain>
    </source>
</reference>
<dbReference type="PROSITE" id="PS50931">
    <property type="entry name" value="HTH_LYSR"/>
    <property type="match status" value="1"/>
</dbReference>
<evidence type="ECO:0000256" key="1">
    <source>
        <dbReference type="ARBA" id="ARBA00009437"/>
    </source>
</evidence>
<accession>A0ABN4N4D4</accession>
<comment type="similarity">
    <text evidence="1">Belongs to the LysR transcriptional regulatory family.</text>
</comment>
<dbReference type="Pfam" id="PF03466">
    <property type="entry name" value="LysR_substrate"/>
    <property type="match status" value="1"/>
</dbReference>
<dbReference type="InterPro" id="IPR050950">
    <property type="entry name" value="HTH-type_LysR_regulators"/>
</dbReference>
<evidence type="ECO:0000256" key="3">
    <source>
        <dbReference type="ARBA" id="ARBA00023125"/>
    </source>
</evidence>
<dbReference type="Gene3D" id="1.10.10.10">
    <property type="entry name" value="Winged helix-like DNA-binding domain superfamily/Winged helix DNA-binding domain"/>
    <property type="match status" value="1"/>
</dbReference>
<sequence length="301" mass="33598">MTEINGKRLSYLYEAVTMGTIRAAADKLNIAPSAISRQISLLEEELTCTLIERHRKGVTPTEAGSVLLRFYRESLSAEEACVSKLQALLGLQRGHIKLAVGDGFIADLMLGPLSEFSRLYPELTLSISTGGSNEVIRQVEEDEAHIGLVFHSSSHPRIRSQVVSDQPMYVIVSPDHPLADRNKPMRLEALLEYPVGLAESRFGVRQLLAMAEFQQKIRFNPILTTDSFNVLKNFARSNMGFTFLPYFVVSKEVEDGHLIAIPIDNTLLASGEAHLVTRLGRHLSQGPHELLQHLKLWMKDL</sequence>
<dbReference type="EMBL" id="CP014945">
    <property type="protein sequence ID" value="AMT97607.1"/>
    <property type="molecule type" value="Genomic_DNA"/>
</dbReference>
<dbReference type="PANTHER" id="PTHR30419:SF8">
    <property type="entry name" value="NITROGEN ASSIMILATION TRANSCRIPTIONAL ACTIVATOR-RELATED"/>
    <property type="match status" value="1"/>
</dbReference>